<sequence>MRPPPRSTPPPGSRAVRPGPTPRPPGKPGPTPRPPGKPGPTPRPPVQQVSRQPALACWHRWSSSTGCEPQAPVDQRAPTCG</sequence>
<feature type="region of interest" description="Disordered" evidence="1">
    <location>
        <begin position="62"/>
        <end position="81"/>
    </location>
</feature>
<evidence type="ECO:0000313" key="2">
    <source>
        <dbReference type="EMBL" id="MBO4208215.1"/>
    </source>
</evidence>
<feature type="compositionally biased region" description="Pro residues" evidence="1">
    <location>
        <begin position="19"/>
        <end position="45"/>
    </location>
</feature>
<evidence type="ECO:0000313" key="3">
    <source>
        <dbReference type="Proteomes" id="UP000823521"/>
    </source>
</evidence>
<dbReference type="Proteomes" id="UP000823521">
    <property type="component" value="Unassembled WGS sequence"/>
</dbReference>
<evidence type="ECO:0000256" key="1">
    <source>
        <dbReference type="SAM" id="MobiDB-lite"/>
    </source>
</evidence>
<organism evidence="2 3">
    <name type="scientific">Micromonospora echinofusca</name>
    <dbReference type="NCBI Taxonomy" id="47858"/>
    <lineage>
        <taxon>Bacteria</taxon>
        <taxon>Bacillati</taxon>
        <taxon>Actinomycetota</taxon>
        <taxon>Actinomycetes</taxon>
        <taxon>Micromonosporales</taxon>
        <taxon>Micromonosporaceae</taxon>
        <taxon>Micromonospora</taxon>
    </lineage>
</organism>
<protein>
    <submittedName>
        <fullName evidence="2">Uncharacterized protein</fullName>
    </submittedName>
</protein>
<name>A0ABS3VUP4_MICEH</name>
<feature type="compositionally biased region" description="Pro residues" evidence="1">
    <location>
        <begin position="1"/>
        <end position="12"/>
    </location>
</feature>
<accession>A0ABS3VUP4</accession>
<reference evidence="2 3" key="1">
    <citation type="submission" date="2019-12" db="EMBL/GenBank/DDBJ databases">
        <title>Whole genome sequencing of endophytic Actinobacterium Micromonospora sp. MPMI6T.</title>
        <authorList>
            <person name="Evv R."/>
            <person name="Podile A.R."/>
        </authorList>
    </citation>
    <scope>NUCLEOTIDE SEQUENCE [LARGE SCALE GENOMIC DNA]</scope>
    <source>
        <strain evidence="2 3">MPMI6</strain>
    </source>
</reference>
<dbReference type="EMBL" id="WVUH01000179">
    <property type="protein sequence ID" value="MBO4208215.1"/>
    <property type="molecule type" value="Genomic_DNA"/>
</dbReference>
<comment type="caution">
    <text evidence="2">The sequence shown here is derived from an EMBL/GenBank/DDBJ whole genome shotgun (WGS) entry which is preliminary data.</text>
</comment>
<feature type="region of interest" description="Disordered" evidence="1">
    <location>
        <begin position="1"/>
        <end position="53"/>
    </location>
</feature>
<proteinExistence type="predicted"/>
<keyword evidence="3" id="KW-1185">Reference proteome</keyword>
<gene>
    <name evidence="2" type="ORF">GSF22_19700</name>
</gene>